<evidence type="ECO:0000256" key="2">
    <source>
        <dbReference type="SAM" id="SignalP"/>
    </source>
</evidence>
<feature type="signal peptide" evidence="2">
    <location>
        <begin position="1"/>
        <end position="19"/>
    </location>
</feature>
<protein>
    <submittedName>
        <fullName evidence="3">Uncharacterized protein</fullName>
    </submittedName>
</protein>
<reference evidence="3 4" key="1">
    <citation type="journal article" date="2018" name="Sci. Rep.">
        <title>Genomic signatures of local adaptation to the degree of environmental predictability in rotifers.</title>
        <authorList>
            <person name="Franch-Gras L."/>
            <person name="Hahn C."/>
            <person name="Garcia-Roger E.M."/>
            <person name="Carmona M.J."/>
            <person name="Serra M."/>
            <person name="Gomez A."/>
        </authorList>
    </citation>
    <scope>NUCLEOTIDE SEQUENCE [LARGE SCALE GENOMIC DNA]</scope>
    <source>
        <strain evidence="3">HYR1</strain>
    </source>
</reference>
<comment type="caution">
    <text evidence="3">The sequence shown here is derived from an EMBL/GenBank/DDBJ whole genome shotgun (WGS) entry which is preliminary data.</text>
</comment>
<dbReference type="EMBL" id="REGN01005062">
    <property type="protein sequence ID" value="RNA15009.1"/>
    <property type="molecule type" value="Genomic_DNA"/>
</dbReference>
<gene>
    <name evidence="3" type="ORF">BpHYR1_013455</name>
</gene>
<name>A0A3M7QUW5_BRAPC</name>
<feature type="transmembrane region" description="Helical" evidence="1">
    <location>
        <begin position="74"/>
        <end position="94"/>
    </location>
</feature>
<feature type="chain" id="PRO_5017955060" evidence="2">
    <location>
        <begin position="20"/>
        <end position="112"/>
    </location>
</feature>
<keyword evidence="1" id="KW-1133">Transmembrane helix</keyword>
<proteinExistence type="predicted"/>
<accession>A0A3M7QUW5</accession>
<evidence type="ECO:0000256" key="1">
    <source>
        <dbReference type="SAM" id="Phobius"/>
    </source>
</evidence>
<keyword evidence="2" id="KW-0732">Signal</keyword>
<dbReference type="AlphaFoldDB" id="A0A3M7QUW5"/>
<dbReference type="Proteomes" id="UP000276133">
    <property type="component" value="Unassembled WGS sequence"/>
</dbReference>
<sequence>MGMHCPKLVLTGICVPALGLLRRVELEPQPVNVYDEAERVTKIEYSILKTCHSIRMITPNKANSDRSEIQNLKLGIGGFSFVSFGLLAGLATFINGTINKRIIICKTNHFKK</sequence>
<keyword evidence="1" id="KW-0472">Membrane</keyword>
<evidence type="ECO:0000313" key="3">
    <source>
        <dbReference type="EMBL" id="RNA15009.1"/>
    </source>
</evidence>
<evidence type="ECO:0000313" key="4">
    <source>
        <dbReference type="Proteomes" id="UP000276133"/>
    </source>
</evidence>
<organism evidence="3 4">
    <name type="scientific">Brachionus plicatilis</name>
    <name type="common">Marine rotifer</name>
    <name type="synonym">Brachionus muelleri</name>
    <dbReference type="NCBI Taxonomy" id="10195"/>
    <lineage>
        <taxon>Eukaryota</taxon>
        <taxon>Metazoa</taxon>
        <taxon>Spiralia</taxon>
        <taxon>Gnathifera</taxon>
        <taxon>Rotifera</taxon>
        <taxon>Eurotatoria</taxon>
        <taxon>Monogononta</taxon>
        <taxon>Pseudotrocha</taxon>
        <taxon>Ploima</taxon>
        <taxon>Brachionidae</taxon>
        <taxon>Brachionus</taxon>
    </lineage>
</organism>
<keyword evidence="1" id="KW-0812">Transmembrane</keyword>
<keyword evidence="4" id="KW-1185">Reference proteome</keyword>